<keyword evidence="7" id="KW-0444">Lipid biosynthesis</keyword>
<keyword evidence="12 21" id="KW-0547">Nucleotide-binding</keyword>
<dbReference type="CDD" id="cd14264">
    <property type="entry name" value="DAGK_IM"/>
    <property type="match status" value="1"/>
</dbReference>
<evidence type="ECO:0000256" key="18">
    <source>
        <dbReference type="ARBA" id="ARBA00023136"/>
    </source>
</evidence>
<accession>A0ABU4RKT5</accession>
<dbReference type="EC" id="2.7.1.107" evidence="4 21"/>
<feature type="transmembrane region" description="Helical" evidence="21">
    <location>
        <begin position="64"/>
        <end position="85"/>
    </location>
</feature>
<keyword evidence="18 21" id="KW-0472">Membrane</keyword>
<keyword evidence="9 21" id="KW-0808">Transferase</keyword>
<keyword evidence="10 21" id="KW-0812">Transmembrane</keyword>
<evidence type="ECO:0000256" key="3">
    <source>
        <dbReference type="ARBA" id="ARBA00005967"/>
    </source>
</evidence>
<comment type="catalytic activity">
    <reaction evidence="21">
        <text>a 1,2-diacyl-sn-glycerol + ATP = a 1,2-diacyl-sn-glycero-3-phosphate + ADP + H(+)</text>
        <dbReference type="Rhea" id="RHEA:10272"/>
        <dbReference type="ChEBI" id="CHEBI:15378"/>
        <dbReference type="ChEBI" id="CHEBI:17815"/>
        <dbReference type="ChEBI" id="CHEBI:30616"/>
        <dbReference type="ChEBI" id="CHEBI:58608"/>
        <dbReference type="ChEBI" id="CHEBI:456216"/>
        <dbReference type="EC" id="2.7.1.107"/>
    </reaction>
</comment>
<keyword evidence="16 21" id="KW-1133">Transmembrane helix</keyword>
<evidence type="ECO:0000256" key="19">
    <source>
        <dbReference type="ARBA" id="ARBA00023209"/>
    </source>
</evidence>
<keyword evidence="15" id="KW-0460">Magnesium</keyword>
<dbReference type="RefSeq" id="WP_319843568.1">
    <property type="nucleotide sequence ID" value="NZ_JAXAFJ010000002.1"/>
</dbReference>
<evidence type="ECO:0000256" key="14">
    <source>
        <dbReference type="ARBA" id="ARBA00022840"/>
    </source>
</evidence>
<evidence type="ECO:0000256" key="15">
    <source>
        <dbReference type="ARBA" id="ARBA00022842"/>
    </source>
</evidence>
<evidence type="ECO:0000256" key="11">
    <source>
        <dbReference type="ARBA" id="ARBA00022723"/>
    </source>
</evidence>
<comment type="subcellular location">
    <subcellularLocation>
        <location evidence="2 21">Cell inner membrane</location>
        <topology evidence="2 21">Multi-pass membrane protein</topology>
    </subcellularLocation>
</comment>
<keyword evidence="20 21" id="KW-1208">Phospholipid metabolism</keyword>
<keyword evidence="13 21" id="KW-0418">Kinase</keyword>
<evidence type="ECO:0000256" key="8">
    <source>
        <dbReference type="ARBA" id="ARBA00022519"/>
    </source>
</evidence>
<reference evidence="22 23" key="1">
    <citation type="submission" date="2023-11" db="EMBL/GenBank/DDBJ databases">
        <authorList>
            <person name="Bao R."/>
        </authorList>
    </citation>
    <scope>NUCLEOTIDE SEQUENCE [LARGE SCALE GENOMIC DNA]</scope>
    <source>
        <strain evidence="22 23">PJ23</strain>
    </source>
</reference>
<proteinExistence type="inferred from homology"/>
<keyword evidence="23" id="KW-1185">Reference proteome</keyword>
<keyword evidence="19" id="KW-0594">Phospholipid biosynthesis</keyword>
<gene>
    <name evidence="22" type="ORF">SCD90_05195</name>
</gene>
<evidence type="ECO:0000313" key="22">
    <source>
        <dbReference type="EMBL" id="MDX6805454.1"/>
    </source>
</evidence>
<dbReference type="GO" id="GO:0004143">
    <property type="term" value="F:ATP-dependent diacylglycerol kinase activity"/>
    <property type="evidence" value="ECO:0007669"/>
    <property type="project" value="UniProtKB-EC"/>
</dbReference>
<keyword evidence="8 21" id="KW-0997">Cell inner membrane</keyword>
<evidence type="ECO:0000256" key="20">
    <source>
        <dbReference type="ARBA" id="ARBA00023264"/>
    </source>
</evidence>
<protein>
    <recommendedName>
        <fullName evidence="5 21">Diacylglycerol kinase</fullName>
        <ecNumber evidence="4 21">2.7.1.107</ecNumber>
    </recommendedName>
</protein>
<evidence type="ECO:0000256" key="16">
    <source>
        <dbReference type="ARBA" id="ARBA00022989"/>
    </source>
</evidence>
<evidence type="ECO:0000256" key="10">
    <source>
        <dbReference type="ARBA" id="ARBA00022692"/>
    </source>
</evidence>
<dbReference type="PANTHER" id="PTHR34299:SF1">
    <property type="entry name" value="DIACYLGLYCEROL KINASE"/>
    <property type="match status" value="1"/>
</dbReference>
<evidence type="ECO:0000256" key="9">
    <source>
        <dbReference type="ARBA" id="ARBA00022679"/>
    </source>
</evidence>
<feature type="transmembrane region" description="Helical" evidence="21">
    <location>
        <begin position="106"/>
        <end position="127"/>
    </location>
</feature>
<evidence type="ECO:0000256" key="13">
    <source>
        <dbReference type="ARBA" id="ARBA00022777"/>
    </source>
</evidence>
<name>A0ABU4RKT5_9HYPH</name>
<keyword evidence="14 21" id="KW-0067">ATP-binding</keyword>
<comment type="caution">
    <text evidence="22">The sequence shown here is derived from an EMBL/GenBank/DDBJ whole genome shotgun (WGS) entry which is preliminary data.</text>
</comment>
<dbReference type="Proteomes" id="UP001274321">
    <property type="component" value="Unassembled WGS sequence"/>
</dbReference>
<evidence type="ECO:0000256" key="1">
    <source>
        <dbReference type="ARBA" id="ARBA00001946"/>
    </source>
</evidence>
<comment type="similarity">
    <text evidence="3 21">Belongs to the bacterial diacylglycerol kinase family.</text>
</comment>
<comment type="caution">
    <text evidence="21">Lacks conserved residue(s) required for the propagation of feature annotation.</text>
</comment>
<dbReference type="Pfam" id="PF01219">
    <property type="entry name" value="DAGK_prokar"/>
    <property type="match status" value="1"/>
</dbReference>
<evidence type="ECO:0000256" key="7">
    <source>
        <dbReference type="ARBA" id="ARBA00022516"/>
    </source>
</evidence>
<dbReference type="EMBL" id="JAXAFJ010000002">
    <property type="protein sequence ID" value="MDX6805454.1"/>
    <property type="molecule type" value="Genomic_DNA"/>
</dbReference>
<comment type="function">
    <text evidence="21">Catalyzes the ATP-dependent phosphorylation of sn-l,2-diacylglycerol (DAG) to phosphatidic acid. Involved in the recycling of diacylglycerol produced as a by-product during membrane-derived oligosaccharide (MDO) biosynthesis.</text>
</comment>
<dbReference type="InterPro" id="IPR036945">
    <property type="entry name" value="DAGK_sf"/>
</dbReference>
<evidence type="ECO:0000256" key="2">
    <source>
        <dbReference type="ARBA" id="ARBA00004429"/>
    </source>
</evidence>
<evidence type="ECO:0000256" key="12">
    <source>
        <dbReference type="ARBA" id="ARBA00022741"/>
    </source>
</evidence>
<keyword evidence="6" id="KW-1003">Cell membrane</keyword>
<evidence type="ECO:0000256" key="6">
    <source>
        <dbReference type="ARBA" id="ARBA00022475"/>
    </source>
</evidence>
<evidence type="ECO:0000256" key="5">
    <source>
        <dbReference type="ARBA" id="ARBA00017575"/>
    </source>
</evidence>
<comment type="cofactor">
    <cofactor evidence="1">
        <name>Mg(2+)</name>
        <dbReference type="ChEBI" id="CHEBI:18420"/>
    </cofactor>
</comment>
<dbReference type="PANTHER" id="PTHR34299">
    <property type="entry name" value="DIACYLGLYCEROL KINASE"/>
    <property type="match status" value="1"/>
</dbReference>
<evidence type="ECO:0000313" key="23">
    <source>
        <dbReference type="Proteomes" id="UP001274321"/>
    </source>
</evidence>
<organism evidence="22 23">
    <name type="scientific">Terrihabitans rhizophilus</name>
    <dbReference type="NCBI Taxonomy" id="3092662"/>
    <lineage>
        <taxon>Bacteria</taxon>
        <taxon>Pseudomonadati</taxon>
        <taxon>Pseudomonadota</taxon>
        <taxon>Alphaproteobacteria</taxon>
        <taxon>Hyphomicrobiales</taxon>
        <taxon>Terrihabitans</taxon>
    </lineage>
</organism>
<evidence type="ECO:0000256" key="21">
    <source>
        <dbReference type="RuleBase" id="RU363065"/>
    </source>
</evidence>
<keyword evidence="17 21" id="KW-0443">Lipid metabolism</keyword>
<sequence length="142" mass="15158">MTDPQPAHSYAQQSHGPARLYHATLNTLRGLRFAARTEAALREELMALVVAIPLGFFIAPDIAWYVAMIGALLVVLAVELLNTAVEKLADHVTPDFHPKIGVVKDVGSAAVFCTLSLAGLIWGAAAIERFGLIDRAWAALGA</sequence>
<dbReference type="Gene3D" id="1.10.287.3610">
    <property type="match status" value="1"/>
</dbReference>
<dbReference type="InterPro" id="IPR033718">
    <property type="entry name" value="DAGK_prok"/>
</dbReference>
<keyword evidence="11" id="KW-0479">Metal-binding</keyword>
<evidence type="ECO:0000256" key="17">
    <source>
        <dbReference type="ARBA" id="ARBA00023098"/>
    </source>
</evidence>
<dbReference type="InterPro" id="IPR000829">
    <property type="entry name" value="DAGK"/>
</dbReference>
<evidence type="ECO:0000256" key="4">
    <source>
        <dbReference type="ARBA" id="ARBA00012133"/>
    </source>
</evidence>